<reference evidence="8" key="1">
    <citation type="submission" date="2020-12" db="EMBL/GenBank/DDBJ databases">
        <title>Desulfobium dissulfuricans gen. nov., sp. nov., a novel mesophilic, sulfate-reducing bacterium isolated from a deep-sea hydrothermal vent.</title>
        <authorList>
            <person name="Hashimoto Y."/>
            <person name="Tame A."/>
            <person name="Sawayama S."/>
            <person name="Miyazaki J."/>
            <person name="Takai K."/>
            <person name="Nakagawa S."/>
        </authorList>
    </citation>
    <scope>NUCLEOTIDE SEQUENCE</scope>
    <source>
        <strain evidence="8">GF1</strain>
    </source>
</reference>
<dbReference type="AlphaFoldDB" id="A0A915TYI2"/>
<dbReference type="Pfam" id="PF07690">
    <property type="entry name" value="MFS_1"/>
    <property type="match status" value="1"/>
</dbReference>
<dbReference type="PANTHER" id="PTHR43266:SF2">
    <property type="entry name" value="MAJOR FACILITATOR SUPERFAMILY (MFS) PROFILE DOMAIN-CONTAINING PROTEIN"/>
    <property type="match status" value="1"/>
</dbReference>
<evidence type="ECO:0000256" key="1">
    <source>
        <dbReference type="ARBA" id="ARBA00004651"/>
    </source>
</evidence>
<feature type="transmembrane region" description="Helical" evidence="7">
    <location>
        <begin position="279"/>
        <end position="300"/>
    </location>
</feature>
<dbReference type="InterPro" id="IPR011701">
    <property type="entry name" value="MFS"/>
</dbReference>
<evidence type="ECO:0000256" key="2">
    <source>
        <dbReference type="ARBA" id="ARBA00022448"/>
    </source>
</evidence>
<evidence type="ECO:0000256" key="7">
    <source>
        <dbReference type="SAM" id="Phobius"/>
    </source>
</evidence>
<gene>
    <name evidence="8" type="ORF">GF1_06940</name>
</gene>
<dbReference type="KEGG" id="ddu:GF1_06940"/>
<feature type="transmembrane region" description="Helical" evidence="7">
    <location>
        <begin position="247"/>
        <end position="267"/>
    </location>
</feature>
<keyword evidence="9" id="KW-1185">Reference proteome</keyword>
<dbReference type="Proteomes" id="UP001063350">
    <property type="component" value="Chromosome"/>
</dbReference>
<sequence length="404" mass="43176">MALTYFLGVFNDNFFKQAALLLAVAGGMSQLQGRATELFSLPFIFFSAWGGWLADRFVKRQVLVLAKFLELVAMVIGSWAIITLNWFWILVMIFVMGLQSTLFGPALNGTIPELHPADRVPWVNSILKLVTTAAILLGMALAGFALDQQWLSTPVPFGRLLVAATVLICSLSGLFTSFYIPVHPAAGSRAEFPWSGPLASLMDAMELPRDPLLLLAVGCDVFFYFISLLAVLVINTLGLVELGLGKSATSLLSVSLMVGVCGGALVAGRWTTVWRWTHVLAPGALGMGVCMAGAGLLVRWGGAGVYPALLTILGCTGWFGGLFLIPVSAAIQIRPDATRRGRVIAAANFLSFSGMWCSGRIYSLLDRALAPSSAMVILGLGTVVAAVLIAVIVWRPGGLKQQER</sequence>
<organism evidence="8 9">
    <name type="scientific">Desulfolithobacter dissulfuricans</name>
    <dbReference type="NCBI Taxonomy" id="2795293"/>
    <lineage>
        <taxon>Bacteria</taxon>
        <taxon>Pseudomonadati</taxon>
        <taxon>Thermodesulfobacteriota</taxon>
        <taxon>Desulfobulbia</taxon>
        <taxon>Desulfobulbales</taxon>
        <taxon>Desulfobulbaceae</taxon>
        <taxon>Desulfolithobacter</taxon>
    </lineage>
</organism>
<feature type="transmembrane region" description="Helical" evidence="7">
    <location>
        <begin position="38"/>
        <end position="55"/>
    </location>
</feature>
<dbReference type="GO" id="GO:0022857">
    <property type="term" value="F:transmembrane transporter activity"/>
    <property type="evidence" value="ECO:0007669"/>
    <property type="project" value="InterPro"/>
</dbReference>
<keyword evidence="2" id="KW-0813">Transport</keyword>
<evidence type="ECO:0000313" key="9">
    <source>
        <dbReference type="Proteomes" id="UP001063350"/>
    </source>
</evidence>
<feature type="transmembrane region" description="Helical" evidence="7">
    <location>
        <begin position="306"/>
        <end position="331"/>
    </location>
</feature>
<dbReference type="SUPFAM" id="SSF103473">
    <property type="entry name" value="MFS general substrate transporter"/>
    <property type="match status" value="1"/>
</dbReference>
<feature type="transmembrane region" description="Helical" evidence="7">
    <location>
        <begin position="343"/>
        <end position="362"/>
    </location>
</feature>
<dbReference type="InterPro" id="IPR036259">
    <property type="entry name" value="MFS_trans_sf"/>
</dbReference>
<keyword evidence="4 7" id="KW-0812">Transmembrane</keyword>
<evidence type="ECO:0000256" key="5">
    <source>
        <dbReference type="ARBA" id="ARBA00022989"/>
    </source>
</evidence>
<protein>
    <submittedName>
        <fullName evidence="8">MFS transporter</fullName>
    </submittedName>
</protein>
<feature type="transmembrane region" description="Helical" evidence="7">
    <location>
        <begin position="62"/>
        <end position="81"/>
    </location>
</feature>
<feature type="transmembrane region" description="Helical" evidence="7">
    <location>
        <begin position="126"/>
        <end position="146"/>
    </location>
</feature>
<feature type="transmembrane region" description="Helical" evidence="7">
    <location>
        <begin position="374"/>
        <end position="394"/>
    </location>
</feature>
<keyword evidence="3" id="KW-1003">Cell membrane</keyword>
<accession>A0A915TYI2</accession>
<dbReference type="CDD" id="cd06173">
    <property type="entry name" value="MFS_MefA_like"/>
    <property type="match status" value="1"/>
</dbReference>
<keyword evidence="5 7" id="KW-1133">Transmembrane helix</keyword>
<dbReference type="EMBL" id="AP024233">
    <property type="protein sequence ID" value="BCO08318.1"/>
    <property type="molecule type" value="Genomic_DNA"/>
</dbReference>
<feature type="transmembrane region" description="Helical" evidence="7">
    <location>
        <begin position="158"/>
        <end position="180"/>
    </location>
</feature>
<evidence type="ECO:0000256" key="3">
    <source>
        <dbReference type="ARBA" id="ARBA00022475"/>
    </source>
</evidence>
<keyword evidence="6 7" id="KW-0472">Membrane</keyword>
<feature type="transmembrane region" description="Helical" evidence="7">
    <location>
        <begin position="212"/>
        <end position="235"/>
    </location>
</feature>
<dbReference type="GO" id="GO:0005886">
    <property type="term" value="C:plasma membrane"/>
    <property type="evidence" value="ECO:0007669"/>
    <property type="project" value="UniProtKB-SubCell"/>
</dbReference>
<evidence type="ECO:0000256" key="4">
    <source>
        <dbReference type="ARBA" id="ARBA00022692"/>
    </source>
</evidence>
<evidence type="ECO:0000313" key="8">
    <source>
        <dbReference type="EMBL" id="BCO08318.1"/>
    </source>
</evidence>
<name>A0A915TYI2_9BACT</name>
<evidence type="ECO:0000256" key="6">
    <source>
        <dbReference type="ARBA" id="ARBA00023136"/>
    </source>
</evidence>
<comment type="subcellular location">
    <subcellularLocation>
        <location evidence="1">Cell membrane</location>
        <topology evidence="1">Multi-pass membrane protein</topology>
    </subcellularLocation>
</comment>
<proteinExistence type="predicted"/>
<dbReference type="Gene3D" id="1.20.1250.20">
    <property type="entry name" value="MFS general substrate transporter like domains"/>
    <property type="match status" value="1"/>
</dbReference>
<dbReference type="PANTHER" id="PTHR43266">
    <property type="entry name" value="MACROLIDE-EFFLUX PROTEIN"/>
    <property type="match status" value="1"/>
</dbReference>
<feature type="transmembrane region" description="Helical" evidence="7">
    <location>
        <begin position="87"/>
        <end position="106"/>
    </location>
</feature>